<evidence type="ECO:0000259" key="15">
    <source>
        <dbReference type="SMART" id="SM00478"/>
    </source>
</evidence>
<dbReference type="Gene3D" id="3.90.79.10">
    <property type="entry name" value="Nucleoside Triphosphate Pyrophosphohydrolase"/>
    <property type="match status" value="1"/>
</dbReference>
<dbReference type="NCBIfam" id="TIGR01084">
    <property type="entry name" value="mutY"/>
    <property type="match status" value="1"/>
</dbReference>
<comment type="catalytic activity">
    <reaction evidence="1 14">
        <text>Hydrolyzes free adenine bases from 7,8-dihydro-8-oxoguanine:adenine mismatched double-stranded DNA, leaving an apurinic site.</text>
        <dbReference type="EC" id="3.2.2.31"/>
    </reaction>
</comment>
<dbReference type="InterPro" id="IPR011257">
    <property type="entry name" value="DNA_glycosylase"/>
</dbReference>
<evidence type="ECO:0000256" key="10">
    <source>
        <dbReference type="ARBA" id="ARBA00023004"/>
    </source>
</evidence>
<evidence type="ECO:0000256" key="8">
    <source>
        <dbReference type="ARBA" id="ARBA00022763"/>
    </source>
</evidence>
<keyword evidence="13 14" id="KW-0326">Glycosidase</keyword>
<dbReference type="PANTHER" id="PTHR42944:SF1">
    <property type="entry name" value="ADENINE DNA GLYCOSYLASE"/>
    <property type="match status" value="1"/>
</dbReference>
<comment type="cofactor">
    <cofactor evidence="14">
        <name>[4Fe-4S] cluster</name>
        <dbReference type="ChEBI" id="CHEBI:49883"/>
    </cofactor>
    <text evidence="14">Binds 1 [4Fe-4S] cluster.</text>
</comment>
<evidence type="ECO:0000256" key="1">
    <source>
        <dbReference type="ARBA" id="ARBA00000843"/>
    </source>
</evidence>
<dbReference type="FunFam" id="1.10.340.30:FF:000002">
    <property type="entry name" value="Adenine DNA glycosylase"/>
    <property type="match status" value="1"/>
</dbReference>
<dbReference type="PROSITE" id="PS01155">
    <property type="entry name" value="ENDONUCLEASE_III_2"/>
    <property type="match status" value="1"/>
</dbReference>
<dbReference type="RefSeq" id="WP_200345304.1">
    <property type="nucleotide sequence ID" value="NZ_NRSJ01000007.1"/>
</dbReference>
<dbReference type="Proteomes" id="UP001296776">
    <property type="component" value="Unassembled WGS sequence"/>
</dbReference>
<dbReference type="Gene3D" id="1.10.1670.10">
    <property type="entry name" value="Helix-hairpin-Helix base-excision DNA repair enzymes (C-terminal)"/>
    <property type="match status" value="1"/>
</dbReference>
<dbReference type="PANTHER" id="PTHR42944">
    <property type="entry name" value="ADENINE DNA GLYCOSYLASE"/>
    <property type="match status" value="1"/>
</dbReference>
<keyword evidence="7" id="KW-0479">Metal-binding</keyword>
<dbReference type="InterPro" id="IPR000445">
    <property type="entry name" value="HhH_motif"/>
</dbReference>
<dbReference type="InterPro" id="IPR015797">
    <property type="entry name" value="NUDIX_hydrolase-like_dom_sf"/>
</dbReference>
<dbReference type="Pfam" id="PF00730">
    <property type="entry name" value="HhH-GPD"/>
    <property type="match status" value="1"/>
</dbReference>
<organism evidence="16 17">
    <name type="scientific">Halochromatium glycolicum</name>
    <dbReference type="NCBI Taxonomy" id="85075"/>
    <lineage>
        <taxon>Bacteria</taxon>
        <taxon>Pseudomonadati</taxon>
        <taxon>Pseudomonadota</taxon>
        <taxon>Gammaproteobacteria</taxon>
        <taxon>Chromatiales</taxon>
        <taxon>Chromatiaceae</taxon>
        <taxon>Halochromatium</taxon>
    </lineage>
</organism>
<dbReference type="Pfam" id="PF00633">
    <property type="entry name" value="HHH"/>
    <property type="match status" value="1"/>
</dbReference>
<dbReference type="CDD" id="cd03431">
    <property type="entry name" value="NUDIX_DNA_Glycosylase_C-MutY"/>
    <property type="match status" value="1"/>
</dbReference>
<evidence type="ECO:0000256" key="12">
    <source>
        <dbReference type="ARBA" id="ARBA00023204"/>
    </source>
</evidence>
<dbReference type="AlphaFoldDB" id="A0AAJ0U2Q7"/>
<dbReference type="CDD" id="cd00056">
    <property type="entry name" value="ENDO3c"/>
    <property type="match status" value="1"/>
</dbReference>
<evidence type="ECO:0000256" key="13">
    <source>
        <dbReference type="ARBA" id="ARBA00023295"/>
    </source>
</evidence>
<evidence type="ECO:0000256" key="7">
    <source>
        <dbReference type="ARBA" id="ARBA00022723"/>
    </source>
</evidence>
<dbReference type="InterPro" id="IPR029119">
    <property type="entry name" value="MutY_C"/>
</dbReference>
<dbReference type="Pfam" id="PF14815">
    <property type="entry name" value="NUDIX_4"/>
    <property type="match status" value="1"/>
</dbReference>
<comment type="similarity">
    <text evidence="3 14">Belongs to the Nth/MutY family.</text>
</comment>
<keyword evidence="6" id="KW-0004">4Fe-4S</keyword>
<name>A0AAJ0U2Q7_9GAMM</name>
<proteinExistence type="inferred from homology"/>
<evidence type="ECO:0000313" key="17">
    <source>
        <dbReference type="Proteomes" id="UP001296776"/>
    </source>
</evidence>
<evidence type="ECO:0000256" key="5">
    <source>
        <dbReference type="ARBA" id="ARBA00022023"/>
    </source>
</evidence>
<evidence type="ECO:0000256" key="2">
    <source>
        <dbReference type="ARBA" id="ARBA00002933"/>
    </source>
</evidence>
<evidence type="ECO:0000313" key="16">
    <source>
        <dbReference type="EMBL" id="MBK1704132.1"/>
    </source>
</evidence>
<dbReference type="GO" id="GO:0006284">
    <property type="term" value="P:base-excision repair"/>
    <property type="evidence" value="ECO:0007669"/>
    <property type="project" value="UniProtKB-UniRule"/>
</dbReference>
<gene>
    <name evidence="16" type="ORF">CKO40_06115</name>
</gene>
<keyword evidence="17" id="KW-1185">Reference proteome</keyword>
<dbReference type="SMART" id="SM00478">
    <property type="entry name" value="ENDO3c"/>
    <property type="match status" value="1"/>
</dbReference>
<feature type="domain" description="HhH-GPD" evidence="15">
    <location>
        <begin position="48"/>
        <end position="199"/>
    </location>
</feature>
<dbReference type="GO" id="GO:0051539">
    <property type="term" value="F:4 iron, 4 sulfur cluster binding"/>
    <property type="evidence" value="ECO:0007669"/>
    <property type="project" value="UniProtKB-UniRule"/>
</dbReference>
<dbReference type="GO" id="GO:0000701">
    <property type="term" value="F:purine-specific mismatch base pair DNA N-glycosylase activity"/>
    <property type="evidence" value="ECO:0007669"/>
    <property type="project" value="UniProtKB-EC"/>
</dbReference>
<evidence type="ECO:0000256" key="14">
    <source>
        <dbReference type="RuleBase" id="RU365096"/>
    </source>
</evidence>
<dbReference type="GO" id="GO:0046872">
    <property type="term" value="F:metal ion binding"/>
    <property type="evidence" value="ECO:0007669"/>
    <property type="project" value="UniProtKB-UniRule"/>
</dbReference>
<evidence type="ECO:0000256" key="4">
    <source>
        <dbReference type="ARBA" id="ARBA00012045"/>
    </source>
</evidence>
<dbReference type="SUPFAM" id="SSF48150">
    <property type="entry name" value="DNA-glycosylase"/>
    <property type="match status" value="1"/>
</dbReference>
<accession>A0AAJ0U2Q7</accession>
<evidence type="ECO:0000256" key="3">
    <source>
        <dbReference type="ARBA" id="ARBA00008343"/>
    </source>
</evidence>
<keyword evidence="10 14" id="KW-0408">Iron</keyword>
<reference evidence="16" key="2">
    <citation type="journal article" date="2020" name="Microorganisms">
        <title>Osmotic Adaptation and Compatible Solute Biosynthesis of Phototrophic Bacteria as Revealed from Genome Analyses.</title>
        <authorList>
            <person name="Imhoff J.F."/>
            <person name="Rahn T."/>
            <person name="Kunzel S."/>
            <person name="Keller A."/>
            <person name="Neulinger S.C."/>
        </authorList>
    </citation>
    <scope>NUCLEOTIDE SEQUENCE</scope>
    <source>
        <strain evidence="16">DSM 11080</strain>
    </source>
</reference>
<dbReference type="GO" id="GO:0035485">
    <property type="term" value="F:adenine/guanine mispair binding"/>
    <property type="evidence" value="ECO:0007669"/>
    <property type="project" value="TreeGrafter"/>
</dbReference>
<evidence type="ECO:0000256" key="9">
    <source>
        <dbReference type="ARBA" id="ARBA00022801"/>
    </source>
</evidence>
<keyword evidence="12" id="KW-0234">DNA repair</keyword>
<comment type="caution">
    <text evidence="16">The sequence shown here is derived from an EMBL/GenBank/DDBJ whole genome shotgun (WGS) entry which is preliminary data.</text>
</comment>
<dbReference type="SUPFAM" id="SSF55811">
    <property type="entry name" value="Nudix"/>
    <property type="match status" value="1"/>
</dbReference>
<comment type="function">
    <text evidence="2">Adenine glycosylase active on G-A mispairs. MutY also corrects error-prone DNA synthesis past GO lesions which are due to the oxidatively damaged form of guanine: 7,8-dihydro-8-oxoguanine (8-oxo-dGTP).</text>
</comment>
<dbReference type="GO" id="GO:0034039">
    <property type="term" value="F:8-oxo-7,8-dihydroguanine DNA N-glycosylase activity"/>
    <property type="evidence" value="ECO:0007669"/>
    <property type="project" value="TreeGrafter"/>
</dbReference>
<dbReference type="InterPro" id="IPR003265">
    <property type="entry name" value="HhH-GPD_domain"/>
</dbReference>
<dbReference type="EC" id="3.2.2.31" evidence="4 14"/>
<dbReference type="GO" id="GO:0032357">
    <property type="term" value="F:oxidized purine DNA binding"/>
    <property type="evidence" value="ECO:0007669"/>
    <property type="project" value="TreeGrafter"/>
</dbReference>
<dbReference type="InterPro" id="IPR004036">
    <property type="entry name" value="Endonuclease-III-like_CS2"/>
</dbReference>
<dbReference type="InterPro" id="IPR023170">
    <property type="entry name" value="HhH_base_excis_C"/>
</dbReference>
<evidence type="ECO:0000256" key="6">
    <source>
        <dbReference type="ARBA" id="ARBA00022485"/>
    </source>
</evidence>
<dbReference type="InterPro" id="IPR044298">
    <property type="entry name" value="MIG/MutY"/>
</dbReference>
<keyword evidence="8 14" id="KW-0227">DNA damage</keyword>
<keyword evidence="11" id="KW-0411">Iron-sulfur</keyword>
<sequence length="375" mass="41474">MPVNPAFGPEDAQDFAQRLLAWFDLHGRHDLPWQRDATPYRVWVSEIMLQQTQVAVVVPYFERFMQRFPDVAALAAAEQDEVLHLWSGLGYYARGRNLHRAARIVATEHQGRLPESIETLQQLPGIGRSTAGAILSLACGRPHPILDGNCKRVLARCFAVPGWPGTRAVSDRLWSLAETLTPVERVAAFNQAMMDLGATLCTRSAPACDRCPLAERCAAYAEGCPSAYPAPKPRKQAPLRTVQLLLIRDPEGRIMLERRPPAGVWGGLWTPPELPVSVNPQDWCSERLGLSVEQLEMLPPRRHTFSHFQLAMQPVLVQLATAPIRVADESGSAWVEPGKPGNLGLPAPIRKLLDELISDGPRLQGGVDPDNTRQE</sequence>
<dbReference type="GO" id="GO:0006298">
    <property type="term" value="P:mismatch repair"/>
    <property type="evidence" value="ECO:0007669"/>
    <property type="project" value="TreeGrafter"/>
</dbReference>
<dbReference type="FunFam" id="1.10.1670.10:FF:000002">
    <property type="entry name" value="Adenine DNA glycosylase"/>
    <property type="match status" value="1"/>
</dbReference>
<dbReference type="EMBL" id="NRSJ01000007">
    <property type="protein sequence ID" value="MBK1704132.1"/>
    <property type="molecule type" value="Genomic_DNA"/>
</dbReference>
<dbReference type="InterPro" id="IPR005760">
    <property type="entry name" value="A/G_AdeGlyc_MutY"/>
</dbReference>
<reference evidence="16" key="1">
    <citation type="submission" date="2017-08" db="EMBL/GenBank/DDBJ databases">
        <authorList>
            <person name="Imhoff J.F."/>
            <person name="Rahn T."/>
            <person name="Kuenzel S."/>
            <person name="Neulinger S.C."/>
        </authorList>
    </citation>
    <scope>NUCLEOTIDE SEQUENCE</scope>
    <source>
        <strain evidence="16">DSM 11080</strain>
    </source>
</reference>
<dbReference type="Gene3D" id="1.10.340.30">
    <property type="entry name" value="Hypothetical protein, domain 2"/>
    <property type="match status" value="1"/>
</dbReference>
<protein>
    <recommendedName>
        <fullName evidence="5 14">Adenine DNA glycosylase</fullName>
        <ecNumber evidence="4 14">3.2.2.31</ecNumber>
    </recommendedName>
</protein>
<evidence type="ECO:0000256" key="11">
    <source>
        <dbReference type="ARBA" id="ARBA00023014"/>
    </source>
</evidence>
<keyword evidence="9" id="KW-0378">Hydrolase</keyword>
<dbReference type="NCBIfam" id="NF008132">
    <property type="entry name" value="PRK10880.1"/>
    <property type="match status" value="1"/>
</dbReference>